<gene>
    <name evidence="1" type="ORF">PPENT_87.1.T1550015</name>
</gene>
<dbReference type="AlphaFoldDB" id="A0A8S1Y7E6"/>
<proteinExistence type="predicted"/>
<protein>
    <submittedName>
        <fullName evidence="1">Uncharacterized protein</fullName>
    </submittedName>
</protein>
<reference evidence="1" key="1">
    <citation type="submission" date="2021-01" db="EMBL/GenBank/DDBJ databases">
        <authorList>
            <consortium name="Genoscope - CEA"/>
            <person name="William W."/>
        </authorList>
    </citation>
    <scope>NUCLEOTIDE SEQUENCE</scope>
</reference>
<accession>A0A8S1Y7E6</accession>
<sequence>MQYFSYTSEDIYTYQNLEELKKIIEIDEIGLTRIHEQEQYVSYEINREKCIRLSDLVYFISFNLVRIHLGQLLVLVKSLAQKVQQLQLVQIDHEYLDCNRIWLKFNNQNEAFNCKYSILNYTIHFTGYQCPNYEDLNEKEIERVSSSKKILIIIKYIIDNCFDKIILTTQPKDDVKKTIIEPIINEINNKQLDQLIYKIDDTLKKYQYDKQKQIISVDEDIDTINNKRHEGKVKYNLDIKKIMQTTSQMEKTPSNAYKLEYCLYSSLPQIVKQLDNSEGYQRIQYEGNKIKTAIEQIYFDLQNKIQNYIEKQVKQATKEQIQFNSQFFKFQYDEQDITKIITKVICKHAIIQYFYNTYTNIFKYTFKLNIDNQDTYQFNANKLYQAMEKAIDKIIPLETQQYFILENTNQIFELIKDLI</sequence>
<evidence type="ECO:0000313" key="1">
    <source>
        <dbReference type="EMBL" id="CAD8209510.1"/>
    </source>
</evidence>
<organism evidence="1 2">
    <name type="scientific">Paramecium pentaurelia</name>
    <dbReference type="NCBI Taxonomy" id="43138"/>
    <lineage>
        <taxon>Eukaryota</taxon>
        <taxon>Sar</taxon>
        <taxon>Alveolata</taxon>
        <taxon>Ciliophora</taxon>
        <taxon>Intramacronucleata</taxon>
        <taxon>Oligohymenophorea</taxon>
        <taxon>Peniculida</taxon>
        <taxon>Parameciidae</taxon>
        <taxon>Paramecium</taxon>
    </lineage>
</organism>
<keyword evidence="2" id="KW-1185">Reference proteome</keyword>
<dbReference type="Proteomes" id="UP000689195">
    <property type="component" value="Unassembled WGS sequence"/>
</dbReference>
<dbReference type="OrthoDB" id="309707at2759"/>
<dbReference type="EMBL" id="CAJJDO010000155">
    <property type="protein sequence ID" value="CAD8209510.1"/>
    <property type="molecule type" value="Genomic_DNA"/>
</dbReference>
<comment type="caution">
    <text evidence="1">The sequence shown here is derived from an EMBL/GenBank/DDBJ whole genome shotgun (WGS) entry which is preliminary data.</text>
</comment>
<evidence type="ECO:0000313" key="2">
    <source>
        <dbReference type="Proteomes" id="UP000689195"/>
    </source>
</evidence>
<name>A0A8S1Y7E6_9CILI</name>